<accession>A0A835V1D0</accession>
<dbReference type="EMBL" id="JADCNL010000005">
    <property type="protein sequence ID" value="KAG0480130.1"/>
    <property type="molecule type" value="Genomic_DNA"/>
</dbReference>
<evidence type="ECO:0000256" key="2">
    <source>
        <dbReference type="SAM" id="SignalP"/>
    </source>
</evidence>
<organism evidence="3 4">
    <name type="scientific">Vanilla planifolia</name>
    <name type="common">Vanilla</name>
    <dbReference type="NCBI Taxonomy" id="51239"/>
    <lineage>
        <taxon>Eukaryota</taxon>
        <taxon>Viridiplantae</taxon>
        <taxon>Streptophyta</taxon>
        <taxon>Embryophyta</taxon>
        <taxon>Tracheophyta</taxon>
        <taxon>Spermatophyta</taxon>
        <taxon>Magnoliopsida</taxon>
        <taxon>Liliopsida</taxon>
        <taxon>Asparagales</taxon>
        <taxon>Orchidaceae</taxon>
        <taxon>Vanilloideae</taxon>
        <taxon>Vanilleae</taxon>
        <taxon>Vanilla</taxon>
    </lineage>
</organism>
<evidence type="ECO:0000313" key="3">
    <source>
        <dbReference type="EMBL" id="KAG0480130.1"/>
    </source>
</evidence>
<protein>
    <submittedName>
        <fullName evidence="3">Uncharacterized protein</fullName>
    </submittedName>
</protein>
<proteinExistence type="predicted"/>
<keyword evidence="4" id="KW-1185">Reference proteome</keyword>
<gene>
    <name evidence="3" type="ORF">HPP92_010988</name>
</gene>
<keyword evidence="2" id="KW-0732">Signal</keyword>
<dbReference type="AlphaFoldDB" id="A0A835V1D0"/>
<dbReference type="Proteomes" id="UP000636800">
    <property type="component" value="Chromosome 5"/>
</dbReference>
<reference evidence="3 4" key="1">
    <citation type="journal article" date="2020" name="Nat. Food">
        <title>A phased Vanilla planifolia genome enables genetic improvement of flavour and production.</title>
        <authorList>
            <person name="Hasing T."/>
            <person name="Tang H."/>
            <person name="Brym M."/>
            <person name="Khazi F."/>
            <person name="Huang T."/>
            <person name="Chambers A.H."/>
        </authorList>
    </citation>
    <scope>NUCLEOTIDE SEQUENCE [LARGE SCALE GENOMIC DNA]</scope>
    <source>
        <tissue evidence="3">Leaf</tissue>
    </source>
</reference>
<name>A0A835V1D0_VANPL</name>
<dbReference type="Gene3D" id="2.60.120.200">
    <property type="match status" value="1"/>
</dbReference>
<feature type="signal peptide" evidence="2">
    <location>
        <begin position="1"/>
        <end position="27"/>
    </location>
</feature>
<evidence type="ECO:0000313" key="4">
    <source>
        <dbReference type="Proteomes" id="UP000636800"/>
    </source>
</evidence>
<evidence type="ECO:0000256" key="1">
    <source>
        <dbReference type="SAM" id="MobiDB-lite"/>
    </source>
</evidence>
<feature type="compositionally biased region" description="Basic residues" evidence="1">
    <location>
        <begin position="125"/>
        <end position="138"/>
    </location>
</feature>
<feature type="chain" id="PRO_5032381500" evidence="2">
    <location>
        <begin position="28"/>
        <end position="145"/>
    </location>
</feature>
<dbReference type="OrthoDB" id="408373at2759"/>
<comment type="caution">
    <text evidence="3">The sequence shown here is derived from an EMBL/GenBank/DDBJ whole genome shotgun (WGS) entry which is preliminary data.</text>
</comment>
<sequence>MGGDFPSKPMSLYATIWMLLLEPTADATHQLQVLSYVAEFAELVLHGCAVDPIGCLSTCRDEEAEVVQLHLHHARATDGDGGSEEEAHGYSYCYDEERYPSPPPECVANAREAEQFAGAGSGRSGYRRRGHGKRHRKPPAADATF</sequence>
<feature type="region of interest" description="Disordered" evidence="1">
    <location>
        <begin position="104"/>
        <end position="145"/>
    </location>
</feature>